<evidence type="ECO:0000313" key="3">
    <source>
        <dbReference type="Proteomes" id="UP001310890"/>
    </source>
</evidence>
<feature type="compositionally biased region" description="Acidic residues" evidence="1">
    <location>
        <begin position="187"/>
        <end position="197"/>
    </location>
</feature>
<name>A0AAN7TCN0_9PEZI</name>
<feature type="region of interest" description="Disordered" evidence="1">
    <location>
        <begin position="115"/>
        <end position="161"/>
    </location>
</feature>
<feature type="compositionally biased region" description="Basic and acidic residues" evidence="1">
    <location>
        <begin position="395"/>
        <end position="416"/>
    </location>
</feature>
<feature type="region of interest" description="Disordered" evidence="1">
    <location>
        <begin position="182"/>
        <end position="515"/>
    </location>
</feature>
<feature type="compositionally biased region" description="Polar residues" evidence="1">
    <location>
        <begin position="451"/>
        <end position="464"/>
    </location>
</feature>
<proteinExistence type="predicted"/>
<feature type="compositionally biased region" description="Basic and acidic residues" evidence="1">
    <location>
        <begin position="199"/>
        <end position="209"/>
    </location>
</feature>
<accession>A0AAN7TCN0</accession>
<gene>
    <name evidence="2" type="ORF">LTR62_006287</name>
</gene>
<comment type="caution">
    <text evidence="2">The sequence shown here is derived from an EMBL/GenBank/DDBJ whole genome shotgun (WGS) entry which is preliminary data.</text>
</comment>
<evidence type="ECO:0000256" key="1">
    <source>
        <dbReference type="SAM" id="MobiDB-lite"/>
    </source>
</evidence>
<feature type="compositionally biased region" description="Polar residues" evidence="1">
    <location>
        <begin position="473"/>
        <end position="488"/>
    </location>
</feature>
<dbReference type="AlphaFoldDB" id="A0AAN7TCN0"/>
<reference evidence="2" key="1">
    <citation type="submission" date="2023-08" db="EMBL/GenBank/DDBJ databases">
        <title>Black Yeasts Isolated from many extreme environments.</title>
        <authorList>
            <person name="Coleine C."/>
            <person name="Stajich J.E."/>
            <person name="Selbmann L."/>
        </authorList>
    </citation>
    <scope>NUCLEOTIDE SEQUENCE</scope>
    <source>
        <strain evidence="2">CCFEE 5401</strain>
    </source>
</reference>
<sequence>MAATANGSWAYAVPLDESNGNAPPPHTSAVTPITGTRSRNHSQRRPSDHGIFSDSETVHVRKMSHRRSSASAGRKRSRQALRESLPDNTPREEGVDDSAWIHRDKLAQIEIQEMAEAGIPITGRQSRRSGSTSRQEGMKGRTSRSQSRTRKGVSRDAHEEQMEELNGQYATFDEYHRKRVSTIPAADDQEREEEQAMDTELRTPDEVASEHAMQSRVIRPSTSRIPLAKVSTVPVSQQVVDRDSPLERGRNGSGAWSNAWDEGQYDRRARGNSVGSQVLLDEYGHTNGDGTNPDENSPPMARGPNKATPASRKPTAAAGSNSRPTSSHAYSKHKPNNAAAALARPVSRSGPGHKSRPSTGYIPDNAEAPWIASMYKPDPRLPPEEQMLPTHAKRMQQEQWEREGRMGMVYDKDLRLQSDSGLQQPLHERLMQRRMDESSGGAGPRNHDFSPATNDPSPQANMNTPDRPWPLSPSISAVDNDARSTTGSVRPGTSGGYKITPTITNPAPTHHDAAPPLAAADGHKRVELGNSSYVTASANGADEKEVVGRAESSKAEKKRGCGGCCAVM</sequence>
<protein>
    <submittedName>
        <fullName evidence="2">Uncharacterized protein</fullName>
    </submittedName>
</protein>
<feature type="compositionally biased region" description="Polar residues" evidence="1">
    <location>
        <begin position="318"/>
        <end position="329"/>
    </location>
</feature>
<feature type="compositionally biased region" description="Basic and acidic residues" evidence="1">
    <location>
        <begin position="240"/>
        <end position="250"/>
    </location>
</feature>
<feature type="compositionally biased region" description="Basic and acidic residues" evidence="1">
    <location>
        <begin position="426"/>
        <end position="437"/>
    </location>
</feature>
<feature type="compositionally biased region" description="Basic residues" evidence="1">
    <location>
        <begin position="60"/>
        <end position="79"/>
    </location>
</feature>
<feature type="region of interest" description="Disordered" evidence="1">
    <location>
        <begin position="13"/>
        <end position="99"/>
    </location>
</feature>
<dbReference type="EMBL" id="JAVRRL010000054">
    <property type="protein sequence ID" value="KAK5110043.1"/>
    <property type="molecule type" value="Genomic_DNA"/>
</dbReference>
<feature type="compositionally biased region" description="Basic and acidic residues" evidence="1">
    <location>
        <begin position="80"/>
        <end position="99"/>
    </location>
</feature>
<dbReference type="Proteomes" id="UP001310890">
    <property type="component" value="Unassembled WGS sequence"/>
</dbReference>
<organism evidence="2 3">
    <name type="scientific">Meristemomyces frigidus</name>
    <dbReference type="NCBI Taxonomy" id="1508187"/>
    <lineage>
        <taxon>Eukaryota</taxon>
        <taxon>Fungi</taxon>
        <taxon>Dikarya</taxon>
        <taxon>Ascomycota</taxon>
        <taxon>Pezizomycotina</taxon>
        <taxon>Dothideomycetes</taxon>
        <taxon>Dothideomycetidae</taxon>
        <taxon>Mycosphaerellales</taxon>
        <taxon>Teratosphaeriaceae</taxon>
        <taxon>Meristemomyces</taxon>
    </lineage>
</organism>
<feature type="compositionally biased region" description="Low complexity" evidence="1">
    <location>
        <begin position="122"/>
        <end position="135"/>
    </location>
</feature>
<feature type="compositionally biased region" description="Polar residues" evidence="1">
    <location>
        <begin position="28"/>
        <end position="37"/>
    </location>
</feature>
<evidence type="ECO:0000313" key="2">
    <source>
        <dbReference type="EMBL" id="KAK5110043.1"/>
    </source>
</evidence>